<organism evidence="1 2">
    <name type="scientific">Chryseobacterium takakiae</name>
    <dbReference type="NCBI Taxonomy" id="1302685"/>
    <lineage>
        <taxon>Bacteria</taxon>
        <taxon>Pseudomonadati</taxon>
        <taxon>Bacteroidota</taxon>
        <taxon>Flavobacteriia</taxon>
        <taxon>Flavobacteriales</taxon>
        <taxon>Weeksellaceae</taxon>
        <taxon>Chryseobacterium group</taxon>
        <taxon>Chryseobacterium</taxon>
    </lineage>
</organism>
<protein>
    <submittedName>
        <fullName evidence="1">Uncharacterized protein</fullName>
    </submittedName>
</protein>
<accession>A0A1M4Y0T7</accession>
<reference evidence="2" key="1">
    <citation type="submission" date="2016-11" db="EMBL/GenBank/DDBJ databases">
        <authorList>
            <person name="Varghese N."/>
            <person name="Submissions S."/>
        </authorList>
    </citation>
    <scope>NUCLEOTIDE SEQUENCE [LARGE SCALE GENOMIC DNA]</scope>
    <source>
        <strain evidence="2">DSM 26898</strain>
    </source>
</reference>
<dbReference type="AlphaFoldDB" id="A0A1M4Y0T7"/>
<evidence type="ECO:0000313" key="1">
    <source>
        <dbReference type="EMBL" id="SHE99444.1"/>
    </source>
</evidence>
<gene>
    <name evidence="1" type="ORF">SAMN05444408_10761</name>
</gene>
<dbReference type="STRING" id="1302685.SAMN05444408_10761"/>
<dbReference type="RefSeq" id="WP_072884738.1">
    <property type="nucleotide sequence ID" value="NZ_FQVO01000007.1"/>
</dbReference>
<proteinExistence type="predicted"/>
<dbReference type="OrthoDB" id="4291430at2"/>
<sequence length="355" mass="41717">MKKIAYIEIDTHAEIAQSFMDVMNGTGSFSIDYFFSKRVKDQVAENGENVFISDSSMILDQLMLKRYDLIIIGTVHRYFNTFSTIAEKYNTAVIVHNINFIRTSNFSRFKSIFKKDRIYRLKLLWKEGLLDASKIYRKARKLLVLDEALISENFNFLPIFYTKYSEKPQNEILTVVIPGGVSQKRRDYKKVFLEIKKIEDLHHHPDFKKVPIQFVFLGKADHAELKQLADLEHSLQHVNITYFSERVSSENFENWMKKADILWCPIQQETEFFSQKEIYGKTKMTGNIGDSIKFGKLAVFPQNYQSALDFILPEQSDLIQQFDELKNLKFDFQKDYNKKTVRQKLENLLNSLITT</sequence>
<name>A0A1M4Y0T7_9FLAO</name>
<keyword evidence="2" id="KW-1185">Reference proteome</keyword>
<dbReference type="Proteomes" id="UP000184236">
    <property type="component" value="Unassembled WGS sequence"/>
</dbReference>
<dbReference type="EMBL" id="FQVO01000007">
    <property type="protein sequence ID" value="SHE99444.1"/>
    <property type="molecule type" value="Genomic_DNA"/>
</dbReference>
<evidence type="ECO:0000313" key="2">
    <source>
        <dbReference type="Proteomes" id="UP000184236"/>
    </source>
</evidence>